<dbReference type="Proteomes" id="UP001189429">
    <property type="component" value="Unassembled WGS sequence"/>
</dbReference>
<organism evidence="2 3">
    <name type="scientific">Prorocentrum cordatum</name>
    <dbReference type="NCBI Taxonomy" id="2364126"/>
    <lineage>
        <taxon>Eukaryota</taxon>
        <taxon>Sar</taxon>
        <taxon>Alveolata</taxon>
        <taxon>Dinophyceae</taxon>
        <taxon>Prorocentrales</taxon>
        <taxon>Prorocentraceae</taxon>
        <taxon>Prorocentrum</taxon>
    </lineage>
</organism>
<name>A0ABN9XJU3_9DINO</name>
<evidence type="ECO:0000313" key="3">
    <source>
        <dbReference type="Proteomes" id="UP001189429"/>
    </source>
</evidence>
<feature type="non-terminal residue" evidence="2">
    <location>
        <position position="1"/>
    </location>
</feature>
<proteinExistence type="predicted"/>
<feature type="non-terminal residue" evidence="2">
    <location>
        <position position="113"/>
    </location>
</feature>
<dbReference type="EMBL" id="CAUYUJ010020726">
    <property type="protein sequence ID" value="CAK0900082.1"/>
    <property type="molecule type" value="Genomic_DNA"/>
</dbReference>
<protein>
    <submittedName>
        <fullName evidence="2">Uncharacterized protein</fullName>
    </submittedName>
</protein>
<evidence type="ECO:0000256" key="1">
    <source>
        <dbReference type="SAM" id="MobiDB-lite"/>
    </source>
</evidence>
<feature type="compositionally biased region" description="Basic and acidic residues" evidence="1">
    <location>
        <begin position="25"/>
        <end position="56"/>
    </location>
</feature>
<gene>
    <name evidence="2" type="ORF">PCOR1329_LOCUS77475</name>
</gene>
<sequence>ETGTRKETGAGKEIGAEIGTAGKEAGTRRETGTGKETGKETESGNEETGKKTEKTGIDLLIQNSRKMLNKYSSVNSTVSSLVASAEKDPKLNWMNTDADGKALLATGNDMRRQ</sequence>
<feature type="compositionally biased region" description="Basic and acidic residues" evidence="1">
    <location>
        <begin position="1"/>
        <end position="10"/>
    </location>
</feature>
<evidence type="ECO:0000313" key="2">
    <source>
        <dbReference type="EMBL" id="CAK0900082.1"/>
    </source>
</evidence>
<reference evidence="2" key="1">
    <citation type="submission" date="2023-10" db="EMBL/GenBank/DDBJ databases">
        <authorList>
            <person name="Chen Y."/>
            <person name="Shah S."/>
            <person name="Dougan E. K."/>
            <person name="Thang M."/>
            <person name="Chan C."/>
        </authorList>
    </citation>
    <scope>NUCLEOTIDE SEQUENCE [LARGE SCALE GENOMIC DNA]</scope>
</reference>
<accession>A0ABN9XJU3</accession>
<comment type="caution">
    <text evidence="2">The sequence shown here is derived from an EMBL/GenBank/DDBJ whole genome shotgun (WGS) entry which is preliminary data.</text>
</comment>
<feature type="region of interest" description="Disordered" evidence="1">
    <location>
        <begin position="1"/>
        <end position="56"/>
    </location>
</feature>
<keyword evidence="3" id="KW-1185">Reference proteome</keyword>